<name>A0ABU5Z7Z2_9FLAO</name>
<sequence>MSDFTIFLGANGLLLLITSLIIWKVYSIYKKTKSELSPNFSYDQLPDIRFDYIEELQKILKRQHNNEMKVVIFSYVVFLFMMVRIAIDSNEFLSLAVIGTLFLIVGLILTVKSNKVMNQLWAEKISKLSKDDFNRVERIRRRVGVPPRYFFEEHYLYIGSSYKFKKVNMRKIRRVALRNIRGVYSCTIRGDIKITYMPYSKEEYECLRKEMDRYAKDYNGDSWN</sequence>
<accession>A0ABU5Z7Z2</accession>
<evidence type="ECO:0008006" key="4">
    <source>
        <dbReference type="Google" id="ProtNLM"/>
    </source>
</evidence>
<keyword evidence="1" id="KW-0812">Transmembrane</keyword>
<keyword evidence="1" id="KW-1133">Transmembrane helix</keyword>
<organism evidence="2 3">
    <name type="scientific">Capnocytophaga gingivalis</name>
    <dbReference type="NCBI Taxonomy" id="1017"/>
    <lineage>
        <taxon>Bacteria</taxon>
        <taxon>Pseudomonadati</taxon>
        <taxon>Bacteroidota</taxon>
        <taxon>Flavobacteriia</taxon>
        <taxon>Flavobacteriales</taxon>
        <taxon>Flavobacteriaceae</taxon>
        <taxon>Capnocytophaga</taxon>
    </lineage>
</organism>
<proteinExistence type="predicted"/>
<reference evidence="2 3" key="1">
    <citation type="submission" date="2023-12" db="EMBL/GenBank/DDBJ databases">
        <title>Genomic sequences of Capnocytophaga and Parvimonas strains.</title>
        <authorList>
            <person name="Watt R.M."/>
            <person name="Wang M."/>
            <person name="Yang T."/>
            <person name="Tong W.M."/>
        </authorList>
    </citation>
    <scope>NUCLEOTIDE SEQUENCE [LARGE SCALE GENOMIC DNA]</scope>
    <source>
        <strain evidence="2 3">CCUG 13096</strain>
    </source>
</reference>
<evidence type="ECO:0000256" key="1">
    <source>
        <dbReference type="SAM" id="Phobius"/>
    </source>
</evidence>
<dbReference type="RefSeq" id="WP_323983361.1">
    <property type="nucleotide sequence ID" value="NZ_JAYKBW010000007.1"/>
</dbReference>
<gene>
    <name evidence="2" type="ORF">VJJ08_07220</name>
</gene>
<comment type="caution">
    <text evidence="2">The sequence shown here is derived from an EMBL/GenBank/DDBJ whole genome shotgun (WGS) entry which is preliminary data.</text>
</comment>
<feature type="transmembrane region" description="Helical" evidence="1">
    <location>
        <begin position="93"/>
        <end position="111"/>
    </location>
</feature>
<evidence type="ECO:0000313" key="2">
    <source>
        <dbReference type="EMBL" id="MEB3075086.1"/>
    </source>
</evidence>
<keyword evidence="1" id="KW-0472">Membrane</keyword>
<evidence type="ECO:0000313" key="3">
    <source>
        <dbReference type="Proteomes" id="UP001311730"/>
    </source>
</evidence>
<keyword evidence="3" id="KW-1185">Reference proteome</keyword>
<protein>
    <recommendedName>
        <fullName evidence="4">YcxB-like protein domain-containing protein</fullName>
    </recommendedName>
</protein>
<feature type="transmembrane region" description="Helical" evidence="1">
    <location>
        <begin position="70"/>
        <end position="87"/>
    </location>
</feature>
<dbReference type="Proteomes" id="UP001311730">
    <property type="component" value="Unassembled WGS sequence"/>
</dbReference>
<feature type="transmembrane region" description="Helical" evidence="1">
    <location>
        <begin position="6"/>
        <end position="26"/>
    </location>
</feature>
<dbReference type="EMBL" id="JAYKBW010000007">
    <property type="protein sequence ID" value="MEB3075086.1"/>
    <property type="molecule type" value="Genomic_DNA"/>
</dbReference>